<evidence type="ECO:0000313" key="1">
    <source>
        <dbReference type="EMBL" id="KER00704.1"/>
    </source>
</evidence>
<reference evidence="1 2" key="1">
    <citation type="journal article" date="2014" name="BMC Genomics">
        <title>Genome sequencing of four Aureobasidium pullulans varieties: biotechnological potential, stress tolerance, and description of new species.</title>
        <authorList>
            <person name="Gostin Ar C."/>
            <person name="Ohm R.A."/>
            <person name="Kogej T."/>
            <person name="Sonjak S."/>
            <person name="Turk M."/>
            <person name="Zajc J."/>
            <person name="Zalar P."/>
            <person name="Grube M."/>
            <person name="Sun H."/>
            <person name="Han J."/>
            <person name="Sharma A."/>
            <person name="Chiniquy J."/>
            <person name="Ngan C.Y."/>
            <person name="Lipzen A."/>
            <person name="Barry K."/>
            <person name="Grigoriev I.V."/>
            <person name="Gunde-Cimerman N."/>
        </authorList>
    </citation>
    <scope>NUCLEOTIDE SEQUENCE [LARGE SCALE GENOMIC DNA]</scope>
    <source>
        <strain evidence="1 2">EXF-2481</strain>
    </source>
</reference>
<protein>
    <submittedName>
        <fullName evidence="1">Uncharacterized protein</fullName>
    </submittedName>
</protein>
<accession>A0A074YSH8</accession>
<dbReference type="EMBL" id="KL584749">
    <property type="protein sequence ID" value="KER00704.1"/>
    <property type="molecule type" value="Genomic_DNA"/>
</dbReference>
<sequence length="105" mass="11790">MRSLLSCSDAVAESGVVTHTEMIKIISSDRSRDSLLSSYIDMKPDLFSQLPLKVIFIVCKHLSIRSVVCLVQKIKSLYSSQDLVNHLVTYLPRHRKPSVKKSESG</sequence>
<dbReference type="RefSeq" id="XP_013349218.1">
    <property type="nucleotide sequence ID" value="XM_013493764.1"/>
</dbReference>
<evidence type="ECO:0000313" key="2">
    <source>
        <dbReference type="Proteomes" id="UP000030641"/>
    </source>
</evidence>
<keyword evidence="2" id="KW-1185">Reference proteome</keyword>
<dbReference type="AlphaFoldDB" id="A0A074YSH8"/>
<dbReference type="HOGENOM" id="CLU_2236076_0_0_1"/>
<organism evidence="1 2">
    <name type="scientific">Aureobasidium subglaciale (strain EXF-2481)</name>
    <name type="common">Aureobasidium pullulans var. subglaciale</name>
    <dbReference type="NCBI Taxonomy" id="1043005"/>
    <lineage>
        <taxon>Eukaryota</taxon>
        <taxon>Fungi</taxon>
        <taxon>Dikarya</taxon>
        <taxon>Ascomycota</taxon>
        <taxon>Pezizomycotina</taxon>
        <taxon>Dothideomycetes</taxon>
        <taxon>Dothideomycetidae</taxon>
        <taxon>Dothideales</taxon>
        <taxon>Saccotheciaceae</taxon>
        <taxon>Aureobasidium</taxon>
    </lineage>
</organism>
<dbReference type="InParanoid" id="A0A074YSH8"/>
<name>A0A074YSH8_AURSE</name>
<proteinExistence type="predicted"/>
<gene>
    <name evidence="1" type="ORF">AUEXF2481DRAFT_152614</name>
</gene>
<dbReference type="Proteomes" id="UP000030641">
    <property type="component" value="Unassembled WGS sequence"/>
</dbReference>
<dbReference type="GeneID" id="25362155"/>